<organism evidence="6">
    <name type="scientific">Salvia splendens</name>
    <name type="common">Scarlet sage</name>
    <dbReference type="NCBI Taxonomy" id="180675"/>
    <lineage>
        <taxon>Eukaryota</taxon>
        <taxon>Viridiplantae</taxon>
        <taxon>Streptophyta</taxon>
        <taxon>Embryophyta</taxon>
        <taxon>Tracheophyta</taxon>
        <taxon>Spermatophyta</taxon>
        <taxon>Magnoliopsida</taxon>
        <taxon>eudicotyledons</taxon>
        <taxon>Gunneridae</taxon>
        <taxon>Pentapetalae</taxon>
        <taxon>asterids</taxon>
        <taxon>lamiids</taxon>
        <taxon>Lamiales</taxon>
        <taxon>Lamiaceae</taxon>
        <taxon>Nepetoideae</taxon>
        <taxon>Mentheae</taxon>
        <taxon>Salviinae</taxon>
        <taxon>Salvia</taxon>
        <taxon>Salvia subgen. Calosphace</taxon>
        <taxon>core Calosphace</taxon>
    </lineage>
</organism>
<protein>
    <recommendedName>
        <fullName evidence="5">DEUBAD domain-containing protein</fullName>
    </recommendedName>
</protein>
<dbReference type="PROSITE" id="PS51916">
    <property type="entry name" value="DEUBAD"/>
    <property type="match status" value="1"/>
</dbReference>
<keyword evidence="4" id="KW-0812">Transmembrane</keyword>
<reference evidence="6" key="1">
    <citation type="submission" date="2018-01" db="EMBL/GenBank/DDBJ databases">
        <authorList>
            <person name="Mao J.F."/>
        </authorList>
    </citation>
    <scope>NUCLEOTIDE SEQUENCE</scope>
    <source>
        <strain evidence="6">Huo1</strain>
        <tissue evidence="6">Leaf</tissue>
    </source>
</reference>
<feature type="domain" description="DEUBAD" evidence="5">
    <location>
        <begin position="91"/>
        <end position="207"/>
    </location>
</feature>
<accession>A0A8X8WZD1</accession>
<dbReference type="InterPro" id="IPR024867">
    <property type="entry name" value="NFRKB"/>
</dbReference>
<keyword evidence="4" id="KW-1133">Transmembrane helix</keyword>
<dbReference type="PANTHER" id="PTHR13052:SF2">
    <property type="entry name" value="NUCLEAR FACTOR KAPPA-B-BINDING PROTEIN"/>
    <property type="match status" value="1"/>
</dbReference>
<keyword evidence="2" id="KW-0539">Nucleus</keyword>
<dbReference type="GO" id="GO:0031011">
    <property type="term" value="C:Ino80 complex"/>
    <property type="evidence" value="ECO:0007669"/>
    <property type="project" value="InterPro"/>
</dbReference>
<feature type="compositionally biased region" description="Acidic residues" evidence="3">
    <location>
        <begin position="451"/>
        <end position="481"/>
    </location>
</feature>
<evidence type="ECO:0000313" key="7">
    <source>
        <dbReference type="Proteomes" id="UP000298416"/>
    </source>
</evidence>
<evidence type="ECO:0000256" key="2">
    <source>
        <dbReference type="ARBA" id="ARBA00023242"/>
    </source>
</evidence>
<feature type="region of interest" description="Disordered" evidence="3">
    <location>
        <begin position="523"/>
        <end position="572"/>
    </location>
</feature>
<feature type="region of interest" description="Disordered" evidence="3">
    <location>
        <begin position="421"/>
        <end position="507"/>
    </location>
</feature>
<evidence type="ECO:0000259" key="5">
    <source>
        <dbReference type="PROSITE" id="PS51916"/>
    </source>
</evidence>
<sequence>MAADQRKKKRVNAASLVGCTSREKYRVNRKKLRVQQHDLNMRPNIYLEWDGRRKSVVSRKDQIGFSKRHLIPFIEPGSRGRNILADVVPIPTEIFELDDLSDVLSSEVWNSNLSDNERSFLSQFLPKEVEPDKTVQELLSGDNFHFGNPFMKWQVSFMSASICLGELHPDNVLHKEQSLKASKKTYYSFLENYHNDMIENIQMWKDKWSSCEDPEVDIMQNIWSSRKHVEKTMHASNARFYSTEENHVATPDSCSWENSEMVYSSENQKQGTVQGESYRRGDFLKKISDSSSSGLKVVGAAHRKGENIHQWNIQQNDGAKYMSYIKVSKEQHERVKSSIKCAGNSIQPKSLNNVLGSFDALNVQPFARFEEEERKKLHEYWVKLVTRDIPVGFASWRKRQFQRQELTQTLGVEIGQKVELQENNLDDEKDVSSNDVMELSDGEGEVPASDTVEEMEKEQSDDSLQEQNDNEESVNEMDTEIEDKKETRNDCIFEKRSSDNIEMNEDDEEPNHVFLQDHRESLNNSPRSTMITSSSPGFLQDQHQQQISSLDSNQHTNSKEMESNGDSGSAKIDPQIVSGYSRDMNHVEVSLSQGVSLASSSDIWPVSDVHGSYYQSTALNPGYAPTHELPVGHPQLIQQGQVVQMLNVQTNRSDKDARKDMLHRPTDDMSFFNPYANQDRSELLHSLLKAQSNFPYHHQAQKHSGLDFQPGSNLVMETAHFPGHFREHVHPPVPPTDMRQKRLNDPFVHQNIQESIYSGNRFTSVPRQETLAVNAHDWASVNSVRMPIAHHLNSGELGQSWYTGENGNRDGWHALEPVNGFNNGSSSDQTLFSVLSECNGLPRASYDAATAAGPTERLIQAGTYSGIGGIHASSSSSSSFLPVSTNPLNYLSGHEGSGGIKMNNLGWMGLPTTQQSSGMQESIGKPFLRLVSYAVLEIANCQEEEEEESDRIPLWQGKEKMPTMEKITLGTNREVIRLEREAVIPILKPRLTVHLANLIEQSSDRAEFLKLCKRVEYTIRAWYMLQFEDLMQLYSLFDPVYGTQKLEQQNLSSEEIDTLEQNFLRYLFQIMEKSNFKIATDEEIDVARSGQYLLNLPITVDESKLDNKVLKKFFETHPHENLPDFADKVSVASLRRGIGIDKTTDYFVMEKVDAIIARLWGWIMRKTRSAVISWLHFPLVLLIKLEKVFSRRTSSRQKKDPKKDDEFISQTEDHELYVERIRLENMELRIVNLPEAKLAVMLKKPSRAHYMLSRCLTEDADLKNLLRQNTIQEPTFDRIIVVYRRASSKTKAERGIYVKHFKNIPMADMEIVLVGFLDPLPPVHFNLDAGPEKKNPSLTPMDWVKFLVSAVVGLVAVVGSVEMPKADLWVMFAILSTVLGYCAKIYFTLSISNLGIISFNAYII</sequence>
<name>A0A8X8WZD1_SALSN</name>
<evidence type="ECO:0000256" key="4">
    <source>
        <dbReference type="SAM" id="Phobius"/>
    </source>
</evidence>
<feature type="compositionally biased region" description="Polar residues" evidence="3">
    <location>
        <begin position="523"/>
        <end position="556"/>
    </location>
</feature>
<dbReference type="EMBL" id="PNBA02000013">
    <property type="protein sequence ID" value="KAG6402843.1"/>
    <property type="molecule type" value="Genomic_DNA"/>
</dbReference>
<dbReference type="CDD" id="cd21865">
    <property type="entry name" value="DEUBAD_NFRKB"/>
    <property type="match status" value="1"/>
</dbReference>
<reference evidence="6" key="2">
    <citation type="submission" date="2020-08" db="EMBL/GenBank/DDBJ databases">
        <title>Plant Genome Project.</title>
        <authorList>
            <person name="Zhang R.-G."/>
        </authorList>
    </citation>
    <scope>NUCLEOTIDE SEQUENCE</scope>
    <source>
        <strain evidence="6">Huo1</strain>
        <tissue evidence="6">Leaf</tissue>
    </source>
</reference>
<dbReference type="InterPro" id="IPR044867">
    <property type="entry name" value="DEUBAD_dom"/>
</dbReference>
<feature type="transmembrane region" description="Helical" evidence="4">
    <location>
        <begin position="1368"/>
        <end position="1387"/>
    </location>
</feature>
<feature type="compositionally biased region" description="Basic and acidic residues" evidence="3">
    <location>
        <begin position="482"/>
        <end position="499"/>
    </location>
</feature>
<evidence type="ECO:0000256" key="3">
    <source>
        <dbReference type="SAM" id="MobiDB-lite"/>
    </source>
</evidence>
<comment type="subcellular location">
    <subcellularLocation>
        <location evidence="1">Nucleus</location>
    </subcellularLocation>
</comment>
<evidence type="ECO:0000313" key="6">
    <source>
        <dbReference type="EMBL" id="KAG6402843.1"/>
    </source>
</evidence>
<comment type="caution">
    <text evidence="6">The sequence shown here is derived from an EMBL/GenBank/DDBJ whole genome shotgun (WGS) entry which is preliminary data.</text>
</comment>
<gene>
    <name evidence="6" type="ORF">SASPL_135057</name>
</gene>
<feature type="transmembrane region" description="Helical" evidence="4">
    <location>
        <begin position="1343"/>
        <end position="1362"/>
    </location>
</feature>
<dbReference type="Proteomes" id="UP000298416">
    <property type="component" value="Unassembled WGS sequence"/>
</dbReference>
<evidence type="ECO:0000256" key="1">
    <source>
        <dbReference type="ARBA" id="ARBA00004123"/>
    </source>
</evidence>
<dbReference type="PANTHER" id="PTHR13052">
    <property type="entry name" value="NFRKB-RELATED"/>
    <property type="match status" value="1"/>
</dbReference>
<proteinExistence type="predicted"/>
<keyword evidence="7" id="KW-1185">Reference proteome</keyword>
<keyword evidence="4" id="KW-0472">Membrane</keyword>